<accession>A0A364NS39</accession>
<dbReference type="EMBL" id="QKRX01000001">
    <property type="protein sequence ID" value="RAU19830.1"/>
    <property type="molecule type" value="Genomic_DNA"/>
</dbReference>
<sequence>MVALKAFIIWAGILVLAVGNGVLRESVLISSLGSAAAFVLSGILLSVLIIVVAYFSLPWLQIQSSMQFWLIGFFWLALTLAFELSFGLWQGKSWSMLLEAYTFKGGNIWPIVLAATLFAPYIGAKLR</sequence>
<dbReference type="Proteomes" id="UP000250744">
    <property type="component" value="Unassembled WGS sequence"/>
</dbReference>
<evidence type="ECO:0000256" key="1">
    <source>
        <dbReference type="SAM" id="Phobius"/>
    </source>
</evidence>
<evidence type="ECO:0000313" key="3">
    <source>
        <dbReference type="Proteomes" id="UP000250744"/>
    </source>
</evidence>
<name>A0A364NS39_9GAMM</name>
<keyword evidence="3" id="KW-1185">Reference proteome</keyword>
<keyword evidence="1" id="KW-0812">Transmembrane</keyword>
<keyword evidence="1" id="KW-0472">Membrane</keyword>
<proteinExistence type="predicted"/>
<evidence type="ECO:0000313" key="2">
    <source>
        <dbReference type="EMBL" id="RAU19830.1"/>
    </source>
</evidence>
<reference evidence="2 3" key="1">
    <citation type="submission" date="2018-06" db="EMBL/GenBank/DDBJ databases">
        <title>Nitrincola tibetense sp. nov., isolated from Lake XuguoCo on Tibetan Plateau.</title>
        <authorList>
            <person name="Xing P."/>
        </authorList>
    </citation>
    <scope>NUCLEOTIDE SEQUENCE [LARGE SCALE GENOMIC DNA]</scope>
    <source>
        <strain evidence="3">xg18</strain>
    </source>
</reference>
<comment type="caution">
    <text evidence="2">The sequence shown here is derived from an EMBL/GenBank/DDBJ whole genome shotgun (WGS) entry which is preliminary data.</text>
</comment>
<dbReference type="AlphaFoldDB" id="A0A364NS39"/>
<dbReference type="OrthoDB" id="5801246at2"/>
<protein>
    <submittedName>
        <fullName evidence="2">Uncharacterized protein</fullName>
    </submittedName>
</protein>
<feature type="transmembrane region" description="Helical" evidence="1">
    <location>
        <begin position="34"/>
        <end position="56"/>
    </location>
</feature>
<organism evidence="2 3">
    <name type="scientific">Nitrincola tibetensis</name>
    <dbReference type="NCBI Taxonomy" id="2219697"/>
    <lineage>
        <taxon>Bacteria</taxon>
        <taxon>Pseudomonadati</taxon>
        <taxon>Pseudomonadota</taxon>
        <taxon>Gammaproteobacteria</taxon>
        <taxon>Oceanospirillales</taxon>
        <taxon>Oceanospirillaceae</taxon>
        <taxon>Nitrincola</taxon>
    </lineage>
</organism>
<gene>
    <name evidence="2" type="ORF">DN062_01760</name>
</gene>
<keyword evidence="1" id="KW-1133">Transmembrane helix</keyword>
<dbReference type="RefSeq" id="WP_112156959.1">
    <property type="nucleotide sequence ID" value="NZ_QKRX01000001.1"/>
</dbReference>
<feature type="transmembrane region" description="Helical" evidence="1">
    <location>
        <begin position="68"/>
        <end position="88"/>
    </location>
</feature>
<feature type="transmembrane region" description="Helical" evidence="1">
    <location>
        <begin position="108"/>
        <end position="124"/>
    </location>
</feature>